<organism evidence="1 2">
    <name type="scientific">candidate division WWE3 bacterium RIFCSPLOWO2_01_FULL_41_9</name>
    <dbReference type="NCBI Taxonomy" id="1802626"/>
    <lineage>
        <taxon>Bacteria</taxon>
        <taxon>Katanobacteria</taxon>
    </lineage>
</organism>
<evidence type="ECO:0000313" key="2">
    <source>
        <dbReference type="Proteomes" id="UP000178346"/>
    </source>
</evidence>
<dbReference type="EMBL" id="MEVJ01000038">
    <property type="protein sequence ID" value="OGC56913.1"/>
    <property type="molecule type" value="Genomic_DNA"/>
</dbReference>
<accession>A0A1F4VJH8</accession>
<reference evidence="1 2" key="1">
    <citation type="journal article" date="2016" name="Nat. Commun.">
        <title>Thousands of microbial genomes shed light on interconnected biogeochemical processes in an aquifer system.</title>
        <authorList>
            <person name="Anantharaman K."/>
            <person name="Brown C.T."/>
            <person name="Hug L.A."/>
            <person name="Sharon I."/>
            <person name="Castelle C.J."/>
            <person name="Probst A.J."/>
            <person name="Thomas B.C."/>
            <person name="Singh A."/>
            <person name="Wilkins M.J."/>
            <person name="Karaoz U."/>
            <person name="Brodie E.L."/>
            <person name="Williams K.H."/>
            <person name="Hubbard S.S."/>
            <person name="Banfield J.F."/>
        </authorList>
    </citation>
    <scope>NUCLEOTIDE SEQUENCE [LARGE SCALE GENOMIC DNA]</scope>
</reference>
<gene>
    <name evidence="1" type="ORF">A2976_00665</name>
</gene>
<dbReference type="AlphaFoldDB" id="A0A1F4VJH8"/>
<dbReference type="Proteomes" id="UP000178346">
    <property type="component" value="Unassembled WGS sequence"/>
</dbReference>
<proteinExistence type="predicted"/>
<protein>
    <submittedName>
        <fullName evidence="1">Uncharacterized protein</fullName>
    </submittedName>
</protein>
<name>A0A1F4VJH8_UNCKA</name>
<evidence type="ECO:0000313" key="1">
    <source>
        <dbReference type="EMBL" id="OGC56913.1"/>
    </source>
</evidence>
<sequence>MVPFLHYNDNIVSALPKSQILLQGITPTQKGDDKMSKKQRVISIRPSDEMIVEAFEIALAQLGVFATRHQRLYSFITIEGNKSDGMVVVKAGKYEARVYIVGKGEIFTYVDQITFDVLDGVRLEQSKPVQLHNFDYRDKGSHVTTVLTHYTEHREANIYQVLGLAYGYGTATSVLHYLWKYPRVELGENDDEYRVVYEFSEAICGVKKITLTYSRTYGYVEAVINGTRYFTCEFFSNVWSEHIASKPQ</sequence>
<comment type="caution">
    <text evidence="1">The sequence shown here is derived from an EMBL/GenBank/DDBJ whole genome shotgun (WGS) entry which is preliminary data.</text>
</comment>